<reference evidence="1" key="1">
    <citation type="journal article" date="2020" name="Nature">
        <title>Giant virus diversity and host interactions through global metagenomics.</title>
        <authorList>
            <person name="Schulz F."/>
            <person name="Roux S."/>
            <person name="Paez-Espino D."/>
            <person name="Jungbluth S."/>
            <person name="Walsh D.A."/>
            <person name="Denef V.J."/>
            <person name="McMahon K.D."/>
            <person name="Konstantinidis K.T."/>
            <person name="Eloe-Fadrosh E.A."/>
            <person name="Kyrpides N.C."/>
            <person name="Woyke T."/>
        </authorList>
    </citation>
    <scope>NUCLEOTIDE SEQUENCE</scope>
    <source>
        <strain evidence="1">GVMAG-M-3300025880-56</strain>
    </source>
</reference>
<dbReference type="EMBL" id="MN740350">
    <property type="protein sequence ID" value="QHU01814.1"/>
    <property type="molecule type" value="Genomic_DNA"/>
</dbReference>
<sequence>MIISTPKICKNCLFLTPESNHDFRNKLIRDSKTMITFIPTFNDLKKHINCLSDFDKLTFFETLQTLHVIDCLTEYVELIFDDLSKDYKKSLFSSIMPQISNETKLISFFDKIIDVLDDTELYDISFITFNKRYFIPKFSSSYLFTKNVNKLFLIHTAEYCLNYTQEISIKLSCLEKLVHYRILKREDIDIINYILKTHTEYTGRCLDILLSTRDIKHIKDAKDIINKDVNVYWESENSVHYFRITDSTLDEISKENISKFFEVISDINNVAVICCLNEVQNKNLNHILKSFIISGYIYKNDYSEAPIENIITFIWDKCDIKEKKSLLDEIINFDETICCYGIIINMLSWLSGLNKGVFIEFDETDEDKKINILKKKYNKDDEMWEDAKLIEEKMKEIVL</sequence>
<dbReference type="AlphaFoldDB" id="A0A6C0JDV8"/>
<protein>
    <submittedName>
        <fullName evidence="1">Uncharacterized protein</fullName>
    </submittedName>
</protein>
<evidence type="ECO:0000313" key="1">
    <source>
        <dbReference type="EMBL" id="QHU01814.1"/>
    </source>
</evidence>
<organism evidence="1">
    <name type="scientific">viral metagenome</name>
    <dbReference type="NCBI Taxonomy" id="1070528"/>
    <lineage>
        <taxon>unclassified sequences</taxon>
        <taxon>metagenomes</taxon>
        <taxon>organismal metagenomes</taxon>
    </lineage>
</organism>
<name>A0A6C0JDV8_9ZZZZ</name>
<accession>A0A6C0JDV8</accession>
<proteinExistence type="predicted"/>